<organism evidence="2 3">
    <name type="scientific">Microbacterium maritypicum MF109</name>
    <dbReference type="NCBI Taxonomy" id="1333857"/>
    <lineage>
        <taxon>Bacteria</taxon>
        <taxon>Bacillati</taxon>
        <taxon>Actinomycetota</taxon>
        <taxon>Actinomycetes</taxon>
        <taxon>Micrococcales</taxon>
        <taxon>Microbacteriaceae</taxon>
        <taxon>Microbacterium</taxon>
    </lineage>
</organism>
<dbReference type="Proteomes" id="UP000016033">
    <property type="component" value="Unassembled WGS sequence"/>
</dbReference>
<name>T5K1F1_MICMQ</name>
<evidence type="ECO:0000313" key="3">
    <source>
        <dbReference type="Proteomes" id="UP000016033"/>
    </source>
</evidence>
<protein>
    <submittedName>
        <fullName evidence="2">Uncharacterized protein</fullName>
    </submittedName>
</protein>
<keyword evidence="1" id="KW-0812">Transmembrane</keyword>
<feature type="transmembrane region" description="Helical" evidence="1">
    <location>
        <begin position="40"/>
        <end position="59"/>
    </location>
</feature>
<keyword evidence="1" id="KW-1133">Transmembrane helix</keyword>
<reference evidence="2 3" key="1">
    <citation type="journal article" date="2013" name="Genome Announc.">
        <title>Whole-genome sequences of five oyster-associated bacteria show potential for crude oil hydrocarbon degradation.</title>
        <authorList>
            <person name="Chauhan A."/>
            <person name="Green S."/>
            <person name="Pathak A."/>
            <person name="Thomas J."/>
            <person name="Venkatramanan R."/>
        </authorList>
    </citation>
    <scope>NUCLEOTIDE SEQUENCE [LARGE SCALE GENOMIC DNA]</scope>
    <source>
        <strain evidence="2 3">MF109</strain>
    </source>
</reference>
<keyword evidence="1" id="KW-0472">Membrane</keyword>
<gene>
    <name evidence="2" type="ORF">L687_07110</name>
</gene>
<sequence>MERFSRPICLITGVLIVPFALAILVGGAGELTASSAVRMAFAGVAGQTVAVLTALVLVVDTLRRREQIYWILLYGFIAAAVGLFAYYQVTSAAELLLTRLDGVEKV</sequence>
<accession>T5K1F1</accession>
<dbReference type="EMBL" id="ATAO01000228">
    <property type="protein sequence ID" value="EQM73038.1"/>
    <property type="molecule type" value="Genomic_DNA"/>
</dbReference>
<feature type="transmembrane region" description="Helical" evidence="1">
    <location>
        <begin position="71"/>
        <end position="89"/>
    </location>
</feature>
<feature type="transmembrane region" description="Helical" evidence="1">
    <location>
        <begin position="7"/>
        <end position="28"/>
    </location>
</feature>
<evidence type="ECO:0000256" key="1">
    <source>
        <dbReference type="SAM" id="Phobius"/>
    </source>
</evidence>
<evidence type="ECO:0000313" key="2">
    <source>
        <dbReference type="EMBL" id="EQM73038.1"/>
    </source>
</evidence>
<comment type="caution">
    <text evidence="2">The sequence shown here is derived from an EMBL/GenBank/DDBJ whole genome shotgun (WGS) entry which is preliminary data.</text>
</comment>
<proteinExistence type="predicted"/>
<dbReference type="AlphaFoldDB" id="T5K1F1"/>